<dbReference type="PROSITE" id="PS50240">
    <property type="entry name" value="TRYPSIN_DOM"/>
    <property type="match status" value="7"/>
</dbReference>
<evidence type="ECO:0000313" key="10">
    <source>
        <dbReference type="Proteomes" id="UP001591681"/>
    </source>
</evidence>
<evidence type="ECO:0000256" key="6">
    <source>
        <dbReference type="SAM" id="MobiDB-lite"/>
    </source>
</evidence>
<keyword evidence="7" id="KW-0732">Signal</keyword>
<dbReference type="Proteomes" id="UP001591681">
    <property type="component" value="Unassembled WGS sequence"/>
</dbReference>
<evidence type="ECO:0000256" key="4">
    <source>
        <dbReference type="ARBA" id="ARBA00023157"/>
    </source>
</evidence>
<dbReference type="CDD" id="cd00190">
    <property type="entry name" value="Tryp_SPc"/>
    <property type="match status" value="6"/>
</dbReference>
<dbReference type="PROSITE" id="PS00134">
    <property type="entry name" value="TRYPSIN_HIS"/>
    <property type="match status" value="4"/>
</dbReference>
<evidence type="ECO:0000256" key="5">
    <source>
        <dbReference type="RuleBase" id="RU363034"/>
    </source>
</evidence>
<feature type="domain" description="Peptidase S1" evidence="8">
    <location>
        <begin position="330"/>
        <end position="563"/>
    </location>
</feature>
<feature type="domain" description="Peptidase S1" evidence="8">
    <location>
        <begin position="1524"/>
        <end position="1757"/>
    </location>
</feature>
<dbReference type="Gene3D" id="2.40.10.10">
    <property type="entry name" value="Trypsin-like serine proteases"/>
    <property type="match status" value="7"/>
</dbReference>
<dbReference type="EMBL" id="JBHFQA010000023">
    <property type="protein sequence ID" value="KAL2077974.1"/>
    <property type="molecule type" value="Genomic_DNA"/>
</dbReference>
<dbReference type="PANTHER" id="PTHR24252:SF7">
    <property type="entry name" value="HYALIN"/>
    <property type="match status" value="1"/>
</dbReference>
<gene>
    <name evidence="9" type="ORF">ACEWY4_025659</name>
</gene>
<dbReference type="PROSITE" id="PS00135">
    <property type="entry name" value="TRYPSIN_SER"/>
    <property type="match status" value="5"/>
</dbReference>
<organism evidence="9 10">
    <name type="scientific">Coilia grayii</name>
    <name type="common">Gray's grenadier anchovy</name>
    <dbReference type="NCBI Taxonomy" id="363190"/>
    <lineage>
        <taxon>Eukaryota</taxon>
        <taxon>Metazoa</taxon>
        <taxon>Chordata</taxon>
        <taxon>Craniata</taxon>
        <taxon>Vertebrata</taxon>
        <taxon>Euteleostomi</taxon>
        <taxon>Actinopterygii</taxon>
        <taxon>Neopterygii</taxon>
        <taxon>Teleostei</taxon>
        <taxon>Clupei</taxon>
        <taxon>Clupeiformes</taxon>
        <taxon>Clupeoidei</taxon>
        <taxon>Engraulidae</taxon>
        <taxon>Coilinae</taxon>
        <taxon>Coilia</taxon>
    </lineage>
</organism>
<dbReference type="Pfam" id="PF00089">
    <property type="entry name" value="Trypsin"/>
    <property type="match status" value="7"/>
</dbReference>
<evidence type="ECO:0000259" key="8">
    <source>
        <dbReference type="PROSITE" id="PS50240"/>
    </source>
</evidence>
<evidence type="ECO:0000256" key="2">
    <source>
        <dbReference type="ARBA" id="ARBA00022801"/>
    </source>
</evidence>
<protein>
    <recommendedName>
        <fullName evidence="8">Peptidase S1 domain-containing protein</fullName>
    </recommendedName>
</protein>
<feature type="region of interest" description="Disordered" evidence="6">
    <location>
        <begin position="870"/>
        <end position="929"/>
    </location>
</feature>
<feature type="compositionally biased region" description="Polar residues" evidence="6">
    <location>
        <begin position="574"/>
        <end position="584"/>
    </location>
</feature>
<keyword evidence="1 5" id="KW-0645">Protease</keyword>
<dbReference type="InterPro" id="IPR033116">
    <property type="entry name" value="TRYPSIN_SER"/>
</dbReference>
<feature type="domain" description="Peptidase S1" evidence="8">
    <location>
        <begin position="1807"/>
        <end position="2035"/>
    </location>
</feature>
<dbReference type="GO" id="GO:0008236">
    <property type="term" value="F:serine-type peptidase activity"/>
    <property type="evidence" value="ECO:0007669"/>
    <property type="project" value="UniProtKB-KW"/>
</dbReference>
<dbReference type="GO" id="GO:0006508">
    <property type="term" value="P:proteolysis"/>
    <property type="evidence" value="ECO:0007669"/>
    <property type="project" value="UniProtKB-KW"/>
</dbReference>
<dbReference type="InterPro" id="IPR009003">
    <property type="entry name" value="Peptidase_S1_PA"/>
</dbReference>
<keyword evidence="10" id="KW-1185">Reference proteome</keyword>
<feature type="signal peptide" evidence="7">
    <location>
        <begin position="1"/>
        <end position="22"/>
    </location>
</feature>
<evidence type="ECO:0000256" key="7">
    <source>
        <dbReference type="SAM" id="SignalP"/>
    </source>
</evidence>
<feature type="chain" id="PRO_5044836750" description="Peptidase S1 domain-containing protein" evidence="7">
    <location>
        <begin position="23"/>
        <end position="2084"/>
    </location>
</feature>
<dbReference type="InterPro" id="IPR043504">
    <property type="entry name" value="Peptidase_S1_PA_chymotrypsin"/>
</dbReference>
<feature type="domain" description="Peptidase S1" evidence="8">
    <location>
        <begin position="1233"/>
        <end position="1466"/>
    </location>
</feature>
<feature type="domain" description="Peptidase S1" evidence="8">
    <location>
        <begin position="39"/>
        <end position="272"/>
    </location>
</feature>
<comment type="caution">
    <text evidence="9">The sequence shown here is derived from an EMBL/GenBank/DDBJ whole genome shotgun (WGS) entry which is preliminary data.</text>
</comment>
<dbReference type="InterPro" id="IPR001254">
    <property type="entry name" value="Trypsin_dom"/>
</dbReference>
<keyword evidence="4" id="KW-1015">Disulfide bond</keyword>
<evidence type="ECO:0000256" key="3">
    <source>
        <dbReference type="ARBA" id="ARBA00022825"/>
    </source>
</evidence>
<feature type="domain" description="Peptidase S1" evidence="8">
    <location>
        <begin position="635"/>
        <end position="868"/>
    </location>
</feature>
<keyword evidence="2 5" id="KW-0378">Hydrolase</keyword>
<feature type="compositionally biased region" description="Polar residues" evidence="6">
    <location>
        <begin position="879"/>
        <end position="889"/>
    </location>
</feature>
<evidence type="ECO:0000256" key="1">
    <source>
        <dbReference type="ARBA" id="ARBA00022670"/>
    </source>
</evidence>
<sequence length="2084" mass="223191">MAISRCFFLFLITCFSVPGSYSQLNVCGRPAVNRLTTRIVGGQDAPRGSWPWQASLHRYGRHFCAGSLINKEWILSAAHCFPSTNPTGLIVYLGRHAQLITNPNEVSRTVARIILHPQYDYRINNNDIALLRLSSPVPFTDFIKPACLAASNSVFNSGEDSWVTGWGTVREGVRLPFPQTLQEVELPIVGNRQCKCQNGIGWITDNMVCAGLLTGGKDSCQGDSGGPMVNIQNNVWVQSGIVSWGFGCARPELPGVYTRVSRYQEWIRAQVTGESPGFVTFLPSGIDTDSTYTCPGLPLPDISNRDFTTMAPTGVSSANVCGTTPLNPRIVGGQDAPVGSWPWQASFHRFGFHFCGGSLINKEWVMSAAHCFPSTSETGLTVYLGRLTQQSSNPNEVSRCVIKIILHPNYDSKTTDNNIALLRLSSPVQFTDFIRPVCLAASGSVFSNGTDSWVTGWGSIGETDPLPFPQVLQEVEVPVVGNRQCSCLNGIGRVTESMICAGLLTGGKDSCQGDSGGPMMSKQEKKWVQSGIVSWGFGCARPELPGVYSRVSRFQSWISSEIQSDPPGFVKFSTPGTDADSSFTCPGLPPPPATTRSPTPATPPPPAPSSVPTTPASTNSLSADVCGTTPLNPRIVGGQDAPPGSWPWQASLHRFGRHFCGGSLINKEWIISAAHCFLSTNPSGLTVYLGRQSQFTSNPNEVSRSVIEIILHPSFKSLTNNNDIALLRLRSPVQFTNFIRPVCLAASGSVFSNGTDSWVTGWGNIGEGVPLPFPQTLQEVEVPVVGNRQCNCLNGVGRITENMICAGILNGGKDACQGDSGGPMMSKQEKKWILSGIVSWGFGCARPELPGVYSRVSRFQSWISSEIQSDPPGFVKFSTPGTDADSSFTCPGLPPPPATTRSPTPATPPPPAPSSVPTTPASTNSLSADVCGTTPLNPRIVGGQDAPPGSWPWQATLHWFGHHFCGGSLINKEWVISAAHCFLSTNPSELTVYLGRQTQLTSNPNEVSRNVIEIILHPSYESLTNNNDIALLRLRSPVQFTNFIRPVCLAASGSVFSNGTDSWVTGWGSIGEGVPLPFPQTLQEVEVPVVGNRQCNCLNGVGSITENMICAGVLNGGKDTCQGDSGGPMMSKQEKRWVQSGIVSWGFGCARPELPGVYSRVSRFQSWISSEIQSDPPGFVKFSTPGTDADINFTCPGLPPPLPPAPSSVPTTAASINSLSADVCGTTPLNPRIVGGQDAPPGSWPWQASVHGLGRHFCGGSLVNKEWVISAAQCFPSANPIGLTVYLGRQTQFTSNPNEVSRNVIEIISHPSYNSSTRDNDIALLRLSSPVQFTDFIRPVCLAASGSVFSNGTDSWVTGWGSIGEGNFLPFPQTLQEVQVPVVGNRQCSCLNGVGRVTENMICAGLLNGGKDSCQGDSGSPMMNKQEKKWVQSGIVSWGLGCARPERPGVYSRVSRFQSWIRSRIQSDPPGFVMFSKPGPDVDNSVTCPGLPPLPAPSTLPTTAAPTSSLSADVCGRTPLNPRIVGGQDATPGSWPWQASVHRFGRHACGGSLVNKEWVISSARCFLSTNPSGLTVYLGRQTQLTCNPNEVSRSVIEIILHPSYDHFTNDNDIALLRLRSIVQFTDFIRPVCLAASDSVFSKGTDSWVTGWGNIGEGNALPFPQTLQEVEVPVVGNRECSCLNGVGRVTENMICAGLLNGGKDSCQVDSGGPMMSKQDMRWVQSGIVSWGFGCARPQRPGVYSRVSRFQSWIRSQIQSDPPGFITFATPGPDADNIFTCPGLPPPPTTVAPLSTVIPPTVEIRTSPVCGRAPLNTKTKGNGSMVAGRWPWMVSIQRNGVHMCAGSVLTEEFVMTSADCFDSSVNIDKWTVLVGPVPHGNGSDTFMFSHTLANITVSNVTNSSNIAVLQLNSSMELSDYVQSLCIDASNVQAFPVGSTCWVAGWGDRQGNRDLVMTEMDATIMDCGNDSSPGTICTTNMDIRQGDVGSPLMCKLDQSWFQAAIIIEVPQTNITRAQGTLTFSKPSKFSAFLEATVGDLPFPLTAETIGTVDSSNSVADNSAHTFLSFSLLLSLISAFLSLSVMAC</sequence>
<dbReference type="InterPro" id="IPR001314">
    <property type="entry name" value="Peptidase_S1A"/>
</dbReference>
<dbReference type="InterPro" id="IPR018114">
    <property type="entry name" value="TRYPSIN_HIS"/>
</dbReference>
<feature type="compositionally biased region" description="Pro residues" evidence="6">
    <location>
        <begin position="600"/>
        <end position="609"/>
    </location>
</feature>
<feature type="region of interest" description="Disordered" evidence="6">
    <location>
        <begin position="565"/>
        <end position="624"/>
    </location>
</feature>
<accession>A0ABD1ISW9</accession>
<keyword evidence="3 5" id="KW-0720">Serine protease</keyword>
<dbReference type="SUPFAM" id="SSF50494">
    <property type="entry name" value="Trypsin-like serine proteases"/>
    <property type="match status" value="7"/>
</dbReference>
<dbReference type="PRINTS" id="PR00722">
    <property type="entry name" value="CHYMOTRYPSIN"/>
</dbReference>
<proteinExistence type="predicted"/>
<dbReference type="PANTHER" id="PTHR24252">
    <property type="entry name" value="ACROSIN-RELATED"/>
    <property type="match status" value="1"/>
</dbReference>
<dbReference type="SMART" id="SM00020">
    <property type="entry name" value="Tryp_SPc"/>
    <property type="match status" value="7"/>
</dbReference>
<evidence type="ECO:0000313" key="9">
    <source>
        <dbReference type="EMBL" id="KAL2077974.1"/>
    </source>
</evidence>
<name>A0ABD1ISW9_9TELE</name>
<reference evidence="9 10" key="1">
    <citation type="submission" date="2024-09" db="EMBL/GenBank/DDBJ databases">
        <title>A chromosome-level genome assembly of Gray's grenadier anchovy, Coilia grayii.</title>
        <authorList>
            <person name="Fu Z."/>
        </authorList>
    </citation>
    <scope>NUCLEOTIDE SEQUENCE [LARGE SCALE GENOMIC DNA]</scope>
    <source>
        <strain evidence="9">G4</strain>
        <tissue evidence="9">Muscle</tissue>
    </source>
</reference>
<feature type="domain" description="Peptidase S1" evidence="8">
    <location>
        <begin position="940"/>
        <end position="1173"/>
    </location>
</feature>
<feature type="compositionally biased region" description="Pro residues" evidence="6">
    <location>
        <begin position="905"/>
        <end position="914"/>
    </location>
</feature>
<dbReference type="FunFam" id="2.40.10.10:FF:000057">
    <property type="entry name" value="Zgc:100868"/>
    <property type="match status" value="6"/>
</dbReference>